<dbReference type="AlphaFoldDB" id="A0A918HL37"/>
<sequence length="62" mass="6919">MTMPDYQVGDHVVFNDTEMRALLNLTAPITPTLGTITKVEYTVQREDGSTTTVSRSDFVTPR</sequence>
<reference evidence="1" key="2">
    <citation type="submission" date="2020-09" db="EMBL/GenBank/DDBJ databases">
        <authorList>
            <person name="Sun Q."/>
            <person name="Ohkuma M."/>
        </authorList>
    </citation>
    <scope>NUCLEOTIDE SEQUENCE</scope>
    <source>
        <strain evidence="1">JCM 4125</strain>
    </source>
</reference>
<proteinExistence type="predicted"/>
<dbReference type="EMBL" id="BMSA01000022">
    <property type="protein sequence ID" value="GGT77138.1"/>
    <property type="molecule type" value="Genomic_DNA"/>
</dbReference>
<comment type="caution">
    <text evidence="1">The sequence shown here is derived from an EMBL/GenBank/DDBJ whole genome shotgun (WGS) entry which is preliminary data.</text>
</comment>
<protein>
    <submittedName>
        <fullName evidence="1">Uncharacterized protein</fullName>
    </submittedName>
</protein>
<organism evidence="1 2">
    <name type="scientific">Streptomyces phaeofaciens</name>
    <dbReference type="NCBI Taxonomy" id="68254"/>
    <lineage>
        <taxon>Bacteria</taxon>
        <taxon>Bacillati</taxon>
        <taxon>Actinomycetota</taxon>
        <taxon>Actinomycetes</taxon>
        <taxon>Kitasatosporales</taxon>
        <taxon>Streptomycetaceae</taxon>
        <taxon>Streptomyces</taxon>
    </lineage>
</organism>
<accession>A0A918HL37</accession>
<keyword evidence="2" id="KW-1185">Reference proteome</keyword>
<evidence type="ECO:0000313" key="1">
    <source>
        <dbReference type="EMBL" id="GGT77138.1"/>
    </source>
</evidence>
<dbReference type="RefSeq" id="WP_189715562.1">
    <property type="nucleotide sequence ID" value="NZ_BMSA01000022.1"/>
</dbReference>
<evidence type="ECO:0000313" key="2">
    <source>
        <dbReference type="Proteomes" id="UP000646776"/>
    </source>
</evidence>
<reference evidence="1" key="1">
    <citation type="journal article" date="2014" name="Int. J. Syst. Evol. Microbiol.">
        <title>Complete genome sequence of Corynebacterium casei LMG S-19264T (=DSM 44701T), isolated from a smear-ripened cheese.</title>
        <authorList>
            <consortium name="US DOE Joint Genome Institute (JGI-PGF)"/>
            <person name="Walter F."/>
            <person name="Albersmeier A."/>
            <person name="Kalinowski J."/>
            <person name="Ruckert C."/>
        </authorList>
    </citation>
    <scope>NUCLEOTIDE SEQUENCE</scope>
    <source>
        <strain evidence="1">JCM 4125</strain>
    </source>
</reference>
<name>A0A918HL37_9ACTN</name>
<dbReference type="Proteomes" id="UP000646776">
    <property type="component" value="Unassembled WGS sequence"/>
</dbReference>
<gene>
    <name evidence="1" type="ORF">GCM10010226_64220</name>
</gene>